<protein>
    <submittedName>
        <fullName evidence="1">Uncharacterized protein</fullName>
    </submittedName>
</protein>
<evidence type="ECO:0000313" key="2">
    <source>
        <dbReference type="Proteomes" id="UP000036270"/>
    </source>
</evidence>
<dbReference type="EMBL" id="JWIZ01000061">
    <property type="protein sequence ID" value="KMK50905.1"/>
    <property type="molecule type" value="Genomic_DNA"/>
</dbReference>
<sequence>MKRTNIFNKFTSKHHLYLDEWKRIYPKEQNRDNKFSFLNTEKEATALIFVAANICGWLTQNSDRVYFQLYSLFSCLSEFKYILARILGLQHIDNCFDENLFSLKYLKLNTINRYHSHLNKVQIQELIHFLLIYEEFGSFIALSHNGYKLLNIDDGFISLTSNYYVVNQSLVNQLLHSPSGWNKWIWELDEY</sequence>
<dbReference type="PATRIC" id="fig|67855.3.peg.1950"/>
<proteinExistence type="predicted"/>
<dbReference type="AlphaFoldDB" id="A0A0J5P5A4"/>
<name>A0A0J5P5A4_9PAST</name>
<reference evidence="1 2" key="1">
    <citation type="submission" date="2014-12" db="EMBL/GenBank/DDBJ databases">
        <title>Reclassification of Actinobacillus muris as Muribacter muris.</title>
        <authorList>
            <person name="Christensen H."/>
            <person name="Nicklas W."/>
            <person name="Bisgaard M."/>
        </authorList>
    </citation>
    <scope>NUCLEOTIDE SEQUENCE [LARGE SCALE GENOMIC DNA]</scope>
    <source>
        <strain evidence="1 2">Ackerman80-443D</strain>
    </source>
</reference>
<dbReference type="STRING" id="67855.RO21_09265"/>
<evidence type="ECO:0000313" key="1">
    <source>
        <dbReference type="EMBL" id="KMK50905.1"/>
    </source>
</evidence>
<comment type="caution">
    <text evidence="1">The sequence shown here is derived from an EMBL/GenBank/DDBJ whole genome shotgun (WGS) entry which is preliminary data.</text>
</comment>
<dbReference type="RefSeq" id="WP_047977506.1">
    <property type="nucleotide sequence ID" value="NZ_JWIZ01000061.1"/>
</dbReference>
<organism evidence="1 2">
    <name type="scientific">Muribacter muris</name>
    <dbReference type="NCBI Taxonomy" id="67855"/>
    <lineage>
        <taxon>Bacteria</taxon>
        <taxon>Pseudomonadati</taxon>
        <taxon>Pseudomonadota</taxon>
        <taxon>Gammaproteobacteria</taxon>
        <taxon>Pasteurellales</taxon>
        <taxon>Pasteurellaceae</taxon>
        <taxon>Muribacter</taxon>
    </lineage>
</organism>
<accession>A0A0J5P5A4</accession>
<dbReference type="Proteomes" id="UP000036270">
    <property type="component" value="Unassembled WGS sequence"/>
</dbReference>
<keyword evidence="2" id="KW-1185">Reference proteome</keyword>
<gene>
    <name evidence="1" type="ORF">RO21_09265</name>
</gene>